<dbReference type="PANTHER" id="PTHR23508:SF10">
    <property type="entry name" value="CARBOXYLIC ACID TRANSPORTER PROTEIN HOMOLOG"/>
    <property type="match status" value="1"/>
</dbReference>
<dbReference type="Pfam" id="PF07690">
    <property type="entry name" value="MFS_1"/>
    <property type="match status" value="1"/>
</dbReference>
<accession>A0ABN4N9Y6</accession>
<dbReference type="InterPro" id="IPR011701">
    <property type="entry name" value="MFS"/>
</dbReference>
<feature type="transmembrane region" description="Helical" evidence="6">
    <location>
        <begin position="35"/>
        <end position="55"/>
    </location>
</feature>
<organism evidence="8 9">
    <name type="scientific">Pediococcus damnosus</name>
    <dbReference type="NCBI Taxonomy" id="51663"/>
    <lineage>
        <taxon>Bacteria</taxon>
        <taxon>Bacillati</taxon>
        <taxon>Bacillota</taxon>
        <taxon>Bacilli</taxon>
        <taxon>Lactobacillales</taxon>
        <taxon>Lactobacillaceae</taxon>
        <taxon>Pediococcus</taxon>
    </lineage>
</organism>
<dbReference type="Gene3D" id="1.20.1250.20">
    <property type="entry name" value="MFS general substrate transporter like domains"/>
    <property type="match status" value="1"/>
</dbReference>
<keyword evidence="5 6" id="KW-0472">Membrane</keyword>
<feature type="transmembrane region" description="Helical" evidence="6">
    <location>
        <begin position="87"/>
        <end position="112"/>
    </location>
</feature>
<dbReference type="InterPro" id="IPR020846">
    <property type="entry name" value="MFS_dom"/>
</dbReference>
<evidence type="ECO:0000256" key="4">
    <source>
        <dbReference type="ARBA" id="ARBA00022989"/>
    </source>
</evidence>
<dbReference type="EMBL" id="CP012288">
    <property type="protein sequence ID" value="AMV66243.1"/>
    <property type="molecule type" value="Genomic_DNA"/>
</dbReference>
<protein>
    <submittedName>
        <fullName evidence="8">Benzoate MFS transporter BenK</fullName>
    </submittedName>
</protein>
<evidence type="ECO:0000313" key="8">
    <source>
        <dbReference type="EMBL" id="AMV66243.1"/>
    </source>
</evidence>
<evidence type="ECO:0000256" key="6">
    <source>
        <dbReference type="SAM" id="Phobius"/>
    </source>
</evidence>
<keyword evidence="3 6" id="KW-0812">Transmembrane</keyword>
<comment type="subcellular location">
    <subcellularLocation>
        <location evidence="1">Cell membrane</location>
        <topology evidence="1">Multi-pass membrane protein</topology>
    </subcellularLocation>
</comment>
<reference evidence="8 9" key="1">
    <citation type="journal article" date="2016" name="PLoS ONE">
        <title>The Identification of Novel Diagnostic Marker Genes for the Detection of Beer Spoiling Pediococcus damnosus Strains Using the BlAst Diagnostic Gene findEr.</title>
        <authorList>
            <person name="Behr J."/>
            <person name="Geissler A.J."/>
            <person name="Schmid J."/>
            <person name="Zehe A."/>
            <person name="Vogel R.F."/>
        </authorList>
    </citation>
    <scope>NUCLEOTIDE SEQUENCE [LARGE SCALE GENOMIC DNA]</scope>
    <source>
        <strain evidence="8 9">TMW 2.1535</strain>
    </source>
</reference>
<evidence type="ECO:0000256" key="2">
    <source>
        <dbReference type="ARBA" id="ARBA00022448"/>
    </source>
</evidence>
<dbReference type="PANTHER" id="PTHR23508">
    <property type="entry name" value="CARBOXYLIC ACID TRANSPORTER PROTEIN HOMOLOG"/>
    <property type="match status" value="1"/>
</dbReference>
<gene>
    <name evidence="8" type="ORF">ADU72_0294</name>
</gene>
<keyword evidence="4 6" id="KW-1133">Transmembrane helix</keyword>
<feature type="domain" description="Major facilitator superfamily (MFS) profile" evidence="7">
    <location>
        <begin position="1"/>
        <end position="175"/>
    </location>
</feature>
<dbReference type="SUPFAM" id="SSF103473">
    <property type="entry name" value="MFS general substrate transporter"/>
    <property type="match status" value="1"/>
</dbReference>
<name>A0ABN4N9Y6_9LACO</name>
<evidence type="ECO:0000256" key="1">
    <source>
        <dbReference type="ARBA" id="ARBA00004651"/>
    </source>
</evidence>
<feature type="transmembrane region" description="Helical" evidence="6">
    <location>
        <begin position="149"/>
        <end position="170"/>
    </location>
</feature>
<proteinExistence type="predicted"/>
<evidence type="ECO:0000313" key="9">
    <source>
        <dbReference type="Proteomes" id="UP000076244"/>
    </source>
</evidence>
<keyword evidence="9" id="KW-1185">Reference proteome</keyword>
<dbReference type="InterPro" id="IPR036259">
    <property type="entry name" value="MFS_trans_sf"/>
</dbReference>
<feature type="transmembrane region" description="Helical" evidence="6">
    <location>
        <begin position="62"/>
        <end position="81"/>
    </location>
</feature>
<sequence length="177" mass="19187">MVMTIVQIAGYFGLMTWLPSIMQARLHLGVGSSSLWMISTIIGMSLGMAVFGLLLDKFGPRLTFGIFLLMAAASVYLLLAAQNMQTLVLFGTVVGFFSNGMFGGYGAVISQLYPTEIRATANNIIMNVGRCIGGFSSVLIGVLLDHFSITIVILMLSILYIISFISMLSIKNLRTLK</sequence>
<evidence type="ECO:0000256" key="3">
    <source>
        <dbReference type="ARBA" id="ARBA00022692"/>
    </source>
</evidence>
<evidence type="ECO:0000259" key="7">
    <source>
        <dbReference type="PROSITE" id="PS50850"/>
    </source>
</evidence>
<keyword evidence="2" id="KW-0813">Transport</keyword>
<dbReference type="PROSITE" id="PS50850">
    <property type="entry name" value="MFS"/>
    <property type="match status" value="1"/>
</dbReference>
<evidence type="ECO:0000256" key="5">
    <source>
        <dbReference type="ARBA" id="ARBA00023136"/>
    </source>
</evidence>
<dbReference type="Proteomes" id="UP000076244">
    <property type="component" value="Chromosome"/>
</dbReference>
<feature type="transmembrane region" description="Helical" evidence="6">
    <location>
        <begin position="124"/>
        <end position="143"/>
    </location>
</feature>